<evidence type="ECO:0000313" key="1">
    <source>
        <dbReference type="EMBL" id="KAK7256027.1"/>
    </source>
</evidence>
<sequence>MLRPGAHKVGSISAANVTDCGRCELIASASQIAQYDDDVIITAVSLADDSTPSEDGRPNFKRTHVDVFGETSTKKVDSKKKDMKVGKK</sequence>
<dbReference type="AlphaFoldDB" id="A0AAN9HVX9"/>
<protein>
    <submittedName>
        <fullName evidence="1">Uncharacterized protein</fullName>
    </submittedName>
</protein>
<organism evidence="1 2">
    <name type="scientific">Crotalaria pallida</name>
    <name type="common">Smooth rattlebox</name>
    <name type="synonym">Crotalaria striata</name>
    <dbReference type="NCBI Taxonomy" id="3830"/>
    <lineage>
        <taxon>Eukaryota</taxon>
        <taxon>Viridiplantae</taxon>
        <taxon>Streptophyta</taxon>
        <taxon>Embryophyta</taxon>
        <taxon>Tracheophyta</taxon>
        <taxon>Spermatophyta</taxon>
        <taxon>Magnoliopsida</taxon>
        <taxon>eudicotyledons</taxon>
        <taxon>Gunneridae</taxon>
        <taxon>Pentapetalae</taxon>
        <taxon>rosids</taxon>
        <taxon>fabids</taxon>
        <taxon>Fabales</taxon>
        <taxon>Fabaceae</taxon>
        <taxon>Papilionoideae</taxon>
        <taxon>50 kb inversion clade</taxon>
        <taxon>genistoids sensu lato</taxon>
        <taxon>core genistoids</taxon>
        <taxon>Crotalarieae</taxon>
        <taxon>Crotalaria</taxon>
    </lineage>
</organism>
<proteinExistence type="predicted"/>
<name>A0AAN9HVX9_CROPI</name>
<accession>A0AAN9HVX9</accession>
<reference evidence="1 2" key="1">
    <citation type="submission" date="2024-01" db="EMBL/GenBank/DDBJ databases">
        <title>The genomes of 5 underutilized Papilionoideae crops provide insights into root nodulation and disease resistanc.</title>
        <authorList>
            <person name="Yuan L."/>
        </authorList>
    </citation>
    <scope>NUCLEOTIDE SEQUENCE [LARGE SCALE GENOMIC DNA]</scope>
    <source>
        <strain evidence="1">ZHUSHIDOU_FW_LH</strain>
        <tissue evidence="1">Leaf</tissue>
    </source>
</reference>
<gene>
    <name evidence="1" type="ORF">RIF29_29459</name>
</gene>
<evidence type="ECO:0000313" key="2">
    <source>
        <dbReference type="Proteomes" id="UP001372338"/>
    </source>
</evidence>
<dbReference type="EMBL" id="JAYWIO010000006">
    <property type="protein sequence ID" value="KAK7256027.1"/>
    <property type="molecule type" value="Genomic_DNA"/>
</dbReference>
<comment type="caution">
    <text evidence="1">The sequence shown here is derived from an EMBL/GenBank/DDBJ whole genome shotgun (WGS) entry which is preliminary data.</text>
</comment>
<keyword evidence="2" id="KW-1185">Reference proteome</keyword>
<dbReference type="Proteomes" id="UP001372338">
    <property type="component" value="Unassembled WGS sequence"/>
</dbReference>